<feature type="transmembrane region" description="Helical" evidence="1">
    <location>
        <begin position="129"/>
        <end position="148"/>
    </location>
</feature>
<keyword evidence="1" id="KW-0472">Membrane</keyword>
<evidence type="ECO:0000313" key="2">
    <source>
        <dbReference type="EMBL" id="AEH87079.1"/>
    </source>
</evidence>
<dbReference type="Proteomes" id="UP000001623">
    <property type="component" value="Chromosome"/>
</dbReference>
<dbReference type="STRING" id="536019.Mesop_2609"/>
<proteinExistence type="predicted"/>
<dbReference type="KEGG" id="mop:Mesop_2609"/>
<evidence type="ECO:0000313" key="3">
    <source>
        <dbReference type="Proteomes" id="UP000001623"/>
    </source>
</evidence>
<evidence type="ECO:0000256" key="1">
    <source>
        <dbReference type="SAM" id="Phobius"/>
    </source>
</evidence>
<dbReference type="EMBL" id="CP002279">
    <property type="protein sequence ID" value="AEH87079.1"/>
    <property type="molecule type" value="Genomic_DNA"/>
</dbReference>
<evidence type="ECO:0008006" key="4">
    <source>
        <dbReference type="Google" id="ProtNLM"/>
    </source>
</evidence>
<name>F7Y0U8_MESOW</name>
<accession>F7Y0U8</accession>
<organism evidence="2 3">
    <name type="scientific">Mesorhizobium opportunistum (strain LMG 24607 / HAMBI 3007 / WSM2075)</name>
    <dbReference type="NCBI Taxonomy" id="536019"/>
    <lineage>
        <taxon>Bacteria</taxon>
        <taxon>Pseudomonadati</taxon>
        <taxon>Pseudomonadota</taxon>
        <taxon>Alphaproteobacteria</taxon>
        <taxon>Hyphomicrobiales</taxon>
        <taxon>Phyllobacteriaceae</taxon>
        <taxon>Mesorhizobium</taxon>
    </lineage>
</organism>
<reference evidence="2 3" key="1">
    <citation type="submission" date="2010-10" db="EMBL/GenBank/DDBJ databases">
        <title>Complete sequence of Mesorhizobium opportunistum WSM2075.</title>
        <authorList>
            <consortium name="US DOE Joint Genome Institute"/>
            <person name="Lucas S."/>
            <person name="Copeland A."/>
            <person name="Lapidus A."/>
            <person name="Cheng J.-F."/>
            <person name="Bruce D."/>
            <person name="Goodwin L."/>
            <person name="Pitluck S."/>
            <person name="Chertkov O."/>
            <person name="Misra M."/>
            <person name="Detter J.C."/>
            <person name="Han C."/>
            <person name="Tapia R."/>
            <person name="Land M."/>
            <person name="Hauser L."/>
            <person name="Kyrpides N."/>
            <person name="Ovchinnikova G."/>
            <person name="Mavrommatis K.M."/>
            <person name="Tiwari R.P."/>
            <person name="Howieson J.G."/>
            <person name="O'Hara G.W."/>
            <person name="Nandasena K.G."/>
            <person name="Woyke T."/>
        </authorList>
    </citation>
    <scope>NUCLEOTIDE SEQUENCE [LARGE SCALE GENOMIC DNA]</scope>
    <source>
        <strain evidence="3">LMG 24607 / HAMBI 3007 / WSM2075</strain>
    </source>
</reference>
<gene>
    <name evidence="2" type="ordered locus">Mesop_2609</name>
</gene>
<feature type="transmembrane region" description="Helical" evidence="1">
    <location>
        <begin position="211"/>
        <end position="229"/>
    </location>
</feature>
<feature type="transmembrane region" description="Helical" evidence="1">
    <location>
        <begin position="178"/>
        <end position="199"/>
    </location>
</feature>
<dbReference type="HOGENOM" id="CLU_051659_1_0_5"/>
<feature type="transmembrane region" description="Helical" evidence="1">
    <location>
        <begin position="241"/>
        <end position="266"/>
    </location>
</feature>
<protein>
    <recommendedName>
        <fullName evidence="4">Transmembrane protein</fullName>
    </recommendedName>
</protein>
<keyword evidence="1" id="KW-0812">Transmembrane</keyword>
<sequence>MALGPGARIWLNRTGAFLGLAGLVFVGIRLHGYASEIDFRRIGLGGYIAIAALAGLYGASNLLLAVGWRRLLAHLRVSVSHSWAIRAYAISQLAKYVPGNIFQFAGRQAIGVAAGIGNRPLAKSTAYELAFLAVGGALFSPLLLPLVAAGTSDWLGWISFAAVVAVALWLATAWGTDFGVAAIFYIAFLAFSGLVFAVAYDLAGGSGELSLYPAIASAYVLAWLAGFVTPGAPAGIGIREAVLLFLLGGLSSGPVILLAVVIGRMITVLGDLFFFAGGQIAGRYNQV</sequence>
<feature type="transmembrane region" description="Helical" evidence="1">
    <location>
        <begin position="154"/>
        <end position="171"/>
    </location>
</feature>
<dbReference type="AlphaFoldDB" id="F7Y0U8"/>
<keyword evidence="1" id="KW-1133">Transmembrane helix</keyword>
<feature type="transmembrane region" description="Helical" evidence="1">
    <location>
        <begin position="44"/>
        <end position="66"/>
    </location>
</feature>
<dbReference type="eggNOG" id="COG0392">
    <property type="taxonomic scope" value="Bacteria"/>
</dbReference>